<name>A0A1H9H1C0_9PSED</name>
<comment type="cofactor">
    <cofactor evidence="7">
        <name>Zn(2+)</name>
        <dbReference type="ChEBI" id="CHEBI:29105"/>
    </cofactor>
    <text evidence="7">Binds 1 zinc ion.</text>
</comment>
<dbReference type="InterPro" id="IPR024077">
    <property type="entry name" value="Neurolysin/TOP_dom2"/>
</dbReference>
<accession>A0A1H9H1C0</accession>
<dbReference type="GO" id="GO:0006508">
    <property type="term" value="P:proteolysis"/>
    <property type="evidence" value="ECO:0007669"/>
    <property type="project" value="UniProtKB-KW"/>
</dbReference>
<dbReference type="SUPFAM" id="SSF55486">
    <property type="entry name" value="Metalloproteases ('zincins'), catalytic domain"/>
    <property type="match status" value="1"/>
</dbReference>
<sequence>MTHPFVFLPGGLLDYASLRPEQLEPAVRQIHDANLVALERIVADQAHFPGWNDLVLAIERLDQRLEDTFHSLVPLAYEGEDWADAVGACHGLLGGWKRSKHEYPGLLQAYQRIDEATLDTEQRVVLSRILRDFRLGGFQLGGAERAQLRATEAAISGLERQFMDNLSGARSAGARLLSDESQLSGLDGPQRQRLRDKAQEEELDGWLIDLGETTVEAILESADDRSLRAWVYRASRSLETDPDHDNAQVMQALLRLRHERAQLLGLSNAAEFGLELKAARTTSEVEAFIKGLIEENRPRLQADLEELQERADQLGMGALEPSDIAYLTRQLRDDAVAGLQLRDRFPLDTALTALRELHERLFDIRMVPRAVAVWHADVQVLEVREQGSVLGYIYLDLHARPGKVSWPYCYPMRQRHVDADGAMTLPTTLLSCSFAHGPDGFTSHLGHSDLCKLHHEFGHALHQILVTHRHRRLNRTLPAMLGPDSCEFVGILFEQWCWSAPALQGVTALMADTAPVPLEALRRWLASRRRLRGVAEAEKLRRAWFDFIAHRDRDARLDLQDLARQASHLVGLPAAFAQERFVESFDYLVTGYEAGYYSYKWAQAHAIDAFTRFEEQGVDQREVARIMRRELMTKIALRGLSASFNAFVGRGLSLAAYRDWHQPA</sequence>
<dbReference type="InterPro" id="IPR024079">
    <property type="entry name" value="MetalloPept_cat_dom_sf"/>
</dbReference>
<dbReference type="InterPro" id="IPR045090">
    <property type="entry name" value="Pept_M3A_M3B"/>
</dbReference>
<keyword evidence="6 7" id="KW-0482">Metalloprotease</keyword>
<dbReference type="GO" id="GO:0006518">
    <property type="term" value="P:peptide metabolic process"/>
    <property type="evidence" value="ECO:0007669"/>
    <property type="project" value="TreeGrafter"/>
</dbReference>
<dbReference type="PANTHER" id="PTHR11804">
    <property type="entry name" value="PROTEASE M3 THIMET OLIGOPEPTIDASE-RELATED"/>
    <property type="match status" value="1"/>
</dbReference>
<evidence type="ECO:0000256" key="4">
    <source>
        <dbReference type="ARBA" id="ARBA00022801"/>
    </source>
</evidence>
<evidence type="ECO:0000313" key="10">
    <source>
        <dbReference type="Proteomes" id="UP000199221"/>
    </source>
</evidence>
<evidence type="ECO:0000256" key="1">
    <source>
        <dbReference type="ARBA" id="ARBA00006040"/>
    </source>
</evidence>
<evidence type="ECO:0000313" key="9">
    <source>
        <dbReference type="EMBL" id="SEQ56131.1"/>
    </source>
</evidence>
<organism evidence="9 10">
    <name type="scientific">Pseudomonas soli</name>
    <dbReference type="NCBI Taxonomy" id="1306993"/>
    <lineage>
        <taxon>Bacteria</taxon>
        <taxon>Pseudomonadati</taxon>
        <taxon>Pseudomonadota</taxon>
        <taxon>Gammaproteobacteria</taxon>
        <taxon>Pseudomonadales</taxon>
        <taxon>Pseudomonadaceae</taxon>
        <taxon>Pseudomonas</taxon>
    </lineage>
</organism>
<dbReference type="Pfam" id="PF01432">
    <property type="entry name" value="Peptidase_M3"/>
    <property type="match status" value="1"/>
</dbReference>
<evidence type="ECO:0000259" key="8">
    <source>
        <dbReference type="Pfam" id="PF01432"/>
    </source>
</evidence>
<protein>
    <submittedName>
        <fullName evidence="9">Oligopeptidase A</fullName>
    </submittedName>
</protein>
<dbReference type="AlphaFoldDB" id="A0A1H9H1C0"/>
<evidence type="ECO:0000256" key="7">
    <source>
        <dbReference type="RuleBase" id="RU003435"/>
    </source>
</evidence>
<dbReference type="GO" id="GO:0004222">
    <property type="term" value="F:metalloendopeptidase activity"/>
    <property type="evidence" value="ECO:0007669"/>
    <property type="project" value="InterPro"/>
</dbReference>
<dbReference type="PANTHER" id="PTHR11804:SF84">
    <property type="entry name" value="SACCHAROLYSIN"/>
    <property type="match status" value="1"/>
</dbReference>
<evidence type="ECO:0000256" key="3">
    <source>
        <dbReference type="ARBA" id="ARBA00022723"/>
    </source>
</evidence>
<keyword evidence="5 7" id="KW-0862">Zinc</keyword>
<dbReference type="EMBL" id="FOEQ01000003">
    <property type="protein sequence ID" value="SEQ56131.1"/>
    <property type="molecule type" value="Genomic_DNA"/>
</dbReference>
<evidence type="ECO:0000256" key="5">
    <source>
        <dbReference type="ARBA" id="ARBA00022833"/>
    </source>
</evidence>
<proteinExistence type="inferred from homology"/>
<keyword evidence="4 7" id="KW-0378">Hydrolase</keyword>
<dbReference type="Gene3D" id="1.10.1370.10">
    <property type="entry name" value="Neurolysin, domain 3"/>
    <property type="match status" value="1"/>
</dbReference>
<reference evidence="9 10" key="1">
    <citation type="submission" date="2016-10" db="EMBL/GenBank/DDBJ databases">
        <authorList>
            <person name="de Groot N.N."/>
        </authorList>
    </citation>
    <scope>NUCLEOTIDE SEQUENCE [LARGE SCALE GENOMIC DNA]</scope>
    <source>
        <strain evidence="9 10">LMG 27941</strain>
    </source>
</reference>
<keyword evidence="2 7" id="KW-0645">Protease</keyword>
<comment type="similarity">
    <text evidence="1 7">Belongs to the peptidase M3 family.</text>
</comment>
<dbReference type="GeneID" id="93675125"/>
<dbReference type="InterPro" id="IPR001567">
    <property type="entry name" value="Pept_M3A_M3B_dom"/>
</dbReference>
<keyword evidence="3 7" id="KW-0479">Metal-binding</keyword>
<dbReference type="Gene3D" id="3.40.390.10">
    <property type="entry name" value="Collagenase (Catalytic Domain)"/>
    <property type="match status" value="1"/>
</dbReference>
<dbReference type="RefSeq" id="WP_094010803.1">
    <property type="nucleotide sequence ID" value="NZ_CP128543.1"/>
</dbReference>
<evidence type="ECO:0000256" key="6">
    <source>
        <dbReference type="ARBA" id="ARBA00023049"/>
    </source>
</evidence>
<dbReference type="GO" id="GO:0046872">
    <property type="term" value="F:metal ion binding"/>
    <property type="evidence" value="ECO:0007669"/>
    <property type="project" value="UniProtKB-UniRule"/>
</dbReference>
<gene>
    <name evidence="9" type="ORF">SAMN05216230_10394</name>
</gene>
<feature type="domain" description="Peptidase M3A/M3B catalytic" evidence="8">
    <location>
        <begin position="219"/>
        <end position="625"/>
    </location>
</feature>
<evidence type="ECO:0000256" key="2">
    <source>
        <dbReference type="ARBA" id="ARBA00022670"/>
    </source>
</evidence>
<dbReference type="Proteomes" id="UP000199221">
    <property type="component" value="Unassembled WGS sequence"/>
</dbReference>